<gene>
    <name evidence="2" type="ORF">XAP6984_690032</name>
    <name evidence="3" type="ORF">XAP7430_650032</name>
</gene>
<accession>A0AB38E4B1</accession>
<evidence type="ECO:0000313" key="3">
    <source>
        <dbReference type="EMBL" id="SON91767.1"/>
    </source>
</evidence>
<protein>
    <submittedName>
        <fullName evidence="3">Uncharacterized protein</fullName>
    </submittedName>
</protein>
<reference evidence="4 5" key="1">
    <citation type="submission" date="2017-10" db="EMBL/GenBank/DDBJ databases">
        <authorList>
            <person name="Regsiter A."/>
            <person name="William W."/>
        </authorList>
    </citation>
    <scope>NUCLEOTIDE SEQUENCE [LARGE SCALE GENOMIC DNA]</scope>
    <source>
        <strain evidence="2 5">CFBP6984</strain>
        <strain evidence="3 4">CFBP7430</strain>
    </source>
</reference>
<dbReference type="EMBL" id="OCYS01000122">
    <property type="protein sequence ID" value="SON91767.1"/>
    <property type="molecule type" value="Genomic_DNA"/>
</dbReference>
<evidence type="ECO:0000313" key="5">
    <source>
        <dbReference type="Proteomes" id="UP000234181"/>
    </source>
</evidence>
<evidence type="ECO:0000313" key="4">
    <source>
        <dbReference type="Proteomes" id="UP000234166"/>
    </source>
</evidence>
<comment type="caution">
    <text evidence="3">The sequence shown here is derived from an EMBL/GenBank/DDBJ whole genome shotgun (WGS) entry which is preliminary data.</text>
</comment>
<proteinExistence type="predicted"/>
<sequence length="61" mass="6366">MAGGLPTRPRFHAALQRDVPNLLALTSNALIVRLPHRTIVAPRSGSDTPCAGAMRGTSATC</sequence>
<evidence type="ECO:0000256" key="1">
    <source>
        <dbReference type="SAM" id="MobiDB-lite"/>
    </source>
</evidence>
<dbReference type="EMBL" id="OCYT01000127">
    <property type="protein sequence ID" value="SON85508.1"/>
    <property type="molecule type" value="Genomic_DNA"/>
</dbReference>
<evidence type="ECO:0000313" key="2">
    <source>
        <dbReference type="EMBL" id="SON85508.1"/>
    </source>
</evidence>
<organism evidence="3 4">
    <name type="scientific">Xanthomonas campestris pv. phaseoli</name>
    <dbReference type="NCBI Taxonomy" id="317013"/>
    <lineage>
        <taxon>Bacteria</taxon>
        <taxon>Pseudomonadati</taxon>
        <taxon>Pseudomonadota</taxon>
        <taxon>Gammaproteobacteria</taxon>
        <taxon>Lysobacterales</taxon>
        <taxon>Lysobacteraceae</taxon>
        <taxon>Xanthomonas</taxon>
    </lineage>
</organism>
<dbReference type="Proteomes" id="UP000234181">
    <property type="component" value="Unassembled WGS sequence"/>
</dbReference>
<name>A0AB38E4B1_XANCH</name>
<dbReference type="AlphaFoldDB" id="A0AB38E4B1"/>
<keyword evidence="5" id="KW-1185">Reference proteome</keyword>
<dbReference type="Proteomes" id="UP000234166">
    <property type="component" value="Unassembled WGS sequence"/>
</dbReference>
<feature type="region of interest" description="Disordered" evidence="1">
    <location>
        <begin position="42"/>
        <end position="61"/>
    </location>
</feature>